<feature type="region of interest" description="Disordered" evidence="1">
    <location>
        <begin position="156"/>
        <end position="219"/>
    </location>
</feature>
<feature type="compositionally biased region" description="Polar residues" evidence="1">
    <location>
        <begin position="177"/>
        <end position="193"/>
    </location>
</feature>
<comment type="caution">
    <text evidence="2">The sequence shown here is derived from an EMBL/GenBank/DDBJ whole genome shotgun (WGS) entry which is preliminary data.</text>
</comment>
<evidence type="ECO:0000256" key="1">
    <source>
        <dbReference type="SAM" id="MobiDB-lite"/>
    </source>
</evidence>
<organism evidence="2 3">
    <name type="scientific">Cryomyces minteri</name>
    <dbReference type="NCBI Taxonomy" id="331657"/>
    <lineage>
        <taxon>Eukaryota</taxon>
        <taxon>Fungi</taxon>
        <taxon>Dikarya</taxon>
        <taxon>Ascomycota</taxon>
        <taxon>Pezizomycotina</taxon>
        <taxon>Dothideomycetes</taxon>
        <taxon>Dothideomycetes incertae sedis</taxon>
        <taxon>Cryomyces</taxon>
    </lineage>
</organism>
<accession>A0A4U0UGQ3</accession>
<name>A0A4U0UGQ3_9PEZI</name>
<evidence type="ECO:0000313" key="3">
    <source>
        <dbReference type="Proteomes" id="UP000308768"/>
    </source>
</evidence>
<keyword evidence="3" id="KW-1185">Reference proteome</keyword>
<dbReference type="AlphaFoldDB" id="A0A4U0UGQ3"/>
<feature type="non-terminal residue" evidence="2">
    <location>
        <position position="1"/>
    </location>
</feature>
<dbReference type="EMBL" id="NAJN01003849">
    <property type="protein sequence ID" value="TKA34684.1"/>
    <property type="molecule type" value="Genomic_DNA"/>
</dbReference>
<feature type="compositionally biased region" description="Basic residues" evidence="1">
    <location>
        <begin position="162"/>
        <end position="171"/>
    </location>
</feature>
<gene>
    <name evidence="2" type="ORF">B0A49_13484</name>
</gene>
<feature type="compositionally biased region" description="Basic and acidic residues" evidence="1">
    <location>
        <begin position="210"/>
        <end position="219"/>
    </location>
</feature>
<proteinExistence type="predicted"/>
<sequence>TEKMLIKDAREEIDRFLVILEPITFATKYLKSNPGVSEFGSLWAIFPALNMLSEQIDLAINDTKDARKLLQKRDPYGQTEAGSVLGLKQAYFQDKWRKYPEWQKRAKTQMEKTYKEYVADDHIEEEVDVRDEIQSVAPSDDCLTTHKNFLRAHLQVDEQHSSHGRSNKRRKIESELNKQCGQQSVRGLTSSGLNGRPKIHRTDGLTSEISRTDGRIDTD</sequence>
<evidence type="ECO:0000313" key="2">
    <source>
        <dbReference type="EMBL" id="TKA34684.1"/>
    </source>
</evidence>
<reference evidence="2 3" key="1">
    <citation type="submission" date="2017-03" db="EMBL/GenBank/DDBJ databases">
        <title>Genomes of endolithic fungi from Antarctica.</title>
        <authorList>
            <person name="Coleine C."/>
            <person name="Masonjones S."/>
            <person name="Stajich J.E."/>
        </authorList>
    </citation>
    <scope>NUCLEOTIDE SEQUENCE [LARGE SCALE GENOMIC DNA]</scope>
    <source>
        <strain evidence="2 3">CCFEE 5187</strain>
    </source>
</reference>
<protein>
    <submittedName>
        <fullName evidence="2">Uncharacterized protein</fullName>
    </submittedName>
</protein>
<dbReference type="Proteomes" id="UP000308768">
    <property type="component" value="Unassembled WGS sequence"/>
</dbReference>